<feature type="transmembrane region" description="Helical" evidence="1">
    <location>
        <begin position="55"/>
        <end position="73"/>
    </location>
</feature>
<gene>
    <name evidence="2" type="ORF">FOE67_13725</name>
</gene>
<name>A0A7W3XX43_9ACTN</name>
<keyword evidence="1" id="KW-0812">Transmembrane</keyword>
<dbReference type="EMBL" id="VKHS01000301">
    <property type="protein sequence ID" value="MBB0230544.1"/>
    <property type="molecule type" value="Genomic_DNA"/>
</dbReference>
<comment type="caution">
    <text evidence="2">The sequence shown here is derived from an EMBL/GenBank/DDBJ whole genome shotgun (WGS) entry which is preliminary data.</text>
</comment>
<accession>A0A7W3XX43</accession>
<feature type="transmembrane region" description="Helical" evidence="1">
    <location>
        <begin position="27"/>
        <end position="49"/>
    </location>
</feature>
<sequence>MRAVEVSGPITGRDLWDGMRARRGMRVVRWGIAVAMGAGVCGLLLAPSLPDREGAGAVGLLGGGVRVGAVVGWSTDRLRLRRLHAAVTARGECRMRLHEGGIEAGGDLSTFTTGWKDHPHRAETERCLVLLGSRGMSAPVMVIPKRLFASPEEIEEARGLVARHTTPLTGAGRG</sequence>
<evidence type="ECO:0000313" key="3">
    <source>
        <dbReference type="Proteomes" id="UP000530234"/>
    </source>
</evidence>
<keyword evidence="1" id="KW-1133">Transmembrane helix</keyword>
<reference evidence="3" key="1">
    <citation type="submission" date="2019-10" db="EMBL/GenBank/DDBJ databases">
        <title>Streptomyces sp. nov., a novel actinobacterium isolated from alkaline environment.</title>
        <authorList>
            <person name="Golinska P."/>
        </authorList>
    </citation>
    <scope>NUCLEOTIDE SEQUENCE [LARGE SCALE GENOMIC DNA]</scope>
    <source>
        <strain evidence="3">DSM 42108</strain>
    </source>
</reference>
<dbReference type="Proteomes" id="UP000530234">
    <property type="component" value="Unassembled WGS sequence"/>
</dbReference>
<dbReference type="RefSeq" id="WP_182664100.1">
    <property type="nucleotide sequence ID" value="NZ_VKHS01000301.1"/>
</dbReference>
<evidence type="ECO:0000256" key="1">
    <source>
        <dbReference type="SAM" id="Phobius"/>
    </source>
</evidence>
<organism evidence="2 3">
    <name type="scientific">Streptomyces calidiresistens</name>
    <dbReference type="NCBI Taxonomy" id="1485586"/>
    <lineage>
        <taxon>Bacteria</taxon>
        <taxon>Bacillati</taxon>
        <taxon>Actinomycetota</taxon>
        <taxon>Actinomycetes</taxon>
        <taxon>Kitasatosporales</taxon>
        <taxon>Streptomycetaceae</taxon>
        <taxon>Streptomyces</taxon>
    </lineage>
</organism>
<proteinExistence type="predicted"/>
<protein>
    <recommendedName>
        <fullName evidence="4">YcxB-like protein domain-containing protein</fullName>
    </recommendedName>
</protein>
<keyword evidence="3" id="KW-1185">Reference proteome</keyword>
<keyword evidence="1" id="KW-0472">Membrane</keyword>
<evidence type="ECO:0008006" key="4">
    <source>
        <dbReference type="Google" id="ProtNLM"/>
    </source>
</evidence>
<evidence type="ECO:0000313" key="2">
    <source>
        <dbReference type="EMBL" id="MBB0230544.1"/>
    </source>
</evidence>
<dbReference type="AlphaFoldDB" id="A0A7W3XX43"/>